<evidence type="ECO:0000256" key="3">
    <source>
        <dbReference type="ARBA" id="ARBA00022553"/>
    </source>
</evidence>
<evidence type="ECO:0000256" key="9">
    <source>
        <dbReference type="PIRSR" id="PIRSR606225-1"/>
    </source>
</evidence>
<evidence type="ECO:0000259" key="11">
    <source>
        <dbReference type="Pfam" id="PF00849"/>
    </source>
</evidence>
<dbReference type="InterPro" id="IPR006224">
    <property type="entry name" value="PsdUridine_synth_RluA-like_CS"/>
</dbReference>
<comment type="caution">
    <text evidence="12">The sequence shown here is derived from an EMBL/GenBank/DDBJ whole genome shotgun (WGS) entry which is preliminary data.</text>
</comment>
<dbReference type="AlphaFoldDB" id="A0AAN8LN91"/>
<keyword evidence="3" id="KW-0597">Phosphoprotein</keyword>
<dbReference type="NCBIfam" id="TIGR00005">
    <property type="entry name" value="rluA_subfam"/>
    <property type="match status" value="1"/>
</dbReference>
<evidence type="ECO:0000256" key="4">
    <source>
        <dbReference type="ARBA" id="ARBA00022664"/>
    </source>
</evidence>
<dbReference type="EMBL" id="JAGTTL010000020">
    <property type="protein sequence ID" value="KAK6306926.1"/>
    <property type="molecule type" value="Genomic_DNA"/>
</dbReference>
<evidence type="ECO:0000313" key="12">
    <source>
        <dbReference type="EMBL" id="KAK6306926.1"/>
    </source>
</evidence>
<dbReference type="InterPro" id="IPR006145">
    <property type="entry name" value="PsdUridine_synth_RsuA/RluA"/>
</dbReference>
<dbReference type="Pfam" id="PF00849">
    <property type="entry name" value="PseudoU_synth_2"/>
    <property type="match status" value="1"/>
</dbReference>
<dbReference type="GO" id="GO:0000455">
    <property type="term" value="P:enzyme-directed rRNA pseudouridine synthesis"/>
    <property type="evidence" value="ECO:0007669"/>
    <property type="project" value="TreeGrafter"/>
</dbReference>
<reference evidence="12 13" key="1">
    <citation type="submission" date="2021-04" db="EMBL/GenBank/DDBJ databases">
        <authorList>
            <person name="De Guttry C."/>
            <person name="Zahm M."/>
            <person name="Klopp C."/>
            <person name="Cabau C."/>
            <person name="Louis A."/>
            <person name="Berthelot C."/>
            <person name="Parey E."/>
            <person name="Roest Crollius H."/>
            <person name="Montfort J."/>
            <person name="Robinson-Rechavi M."/>
            <person name="Bucao C."/>
            <person name="Bouchez O."/>
            <person name="Gislard M."/>
            <person name="Lluch J."/>
            <person name="Milhes M."/>
            <person name="Lampietro C."/>
            <person name="Lopez Roques C."/>
            <person name="Donnadieu C."/>
            <person name="Braasch I."/>
            <person name="Desvignes T."/>
            <person name="Postlethwait J."/>
            <person name="Bobe J."/>
            <person name="Wedekind C."/>
            <person name="Guiguen Y."/>
        </authorList>
    </citation>
    <scope>NUCLEOTIDE SEQUENCE [LARGE SCALE GENOMIC DNA]</scope>
    <source>
        <strain evidence="12">Cs_M1</strain>
        <tissue evidence="12">Blood</tissue>
    </source>
</reference>
<dbReference type="Gene3D" id="3.30.2350.10">
    <property type="entry name" value="Pseudouridine synthase"/>
    <property type="match status" value="1"/>
</dbReference>
<keyword evidence="13" id="KW-1185">Reference proteome</keyword>
<organism evidence="12 13">
    <name type="scientific">Coregonus suidteri</name>
    <dbReference type="NCBI Taxonomy" id="861788"/>
    <lineage>
        <taxon>Eukaryota</taxon>
        <taxon>Metazoa</taxon>
        <taxon>Chordata</taxon>
        <taxon>Craniata</taxon>
        <taxon>Vertebrata</taxon>
        <taxon>Euteleostomi</taxon>
        <taxon>Actinopterygii</taxon>
        <taxon>Neopterygii</taxon>
        <taxon>Teleostei</taxon>
        <taxon>Protacanthopterygii</taxon>
        <taxon>Salmoniformes</taxon>
        <taxon>Salmonidae</taxon>
        <taxon>Coregoninae</taxon>
        <taxon>Coregonus</taxon>
    </lineage>
</organism>
<dbReference type="FunFam" id="3.30.2350.10:FF:000010">
    <property type="entry name" value="RNA pseudouridine synthase domain-containing 2"/>
    <property type="match status" value="1"/>
</dbReference>
<feature type="compositionally biased region" description="Low complexity" evidence="10">
    <location>
        <begin position="141"/>
        <end position="158"/>
    </location>
</feature>
<feature type="compositionally biased region" description="Basic and acidic residues" evidence="10">
    <location>
        <begin position="159"/>
        <end position="179"/>
    </location>
</feature>
<dbReference type="InterPro" id="IPR020103">
    <property type="entry name" value="PsdUridine_synth_cat_dom_sf"/>
</dbReference>
<protein>
    <recommendedName>
        <fullName evidence="7">Pseudouridylate synthase RPUSD2</fullName>
    </recommendedName>
    <alternativeName>
        <fullName evidence="8">RNA pseudouridylate synthase domain-containing protein 2</fullName>
    </alternativeName>
</protein>
<comment type="similarity">
    <text evidence="2">Belongs to the pseudouridine synthase RluA family.</text>
</comment>
<feature type="compositionally biased region" description="Polar residues" evidence="10">
    <location>
        <begin position="590"/>
        <end position="600"/>
    </location>
</feature>
<evidence type="ECO:0000256" key="6">
    <source>
        <dbReference type="ARBA" id="ARBA00057241"/>
    </source>
</evidence>
<evidence type="ECO:0000256" key="7">
    <source>
        <dbReference type="ARBA" id="ARBA00072682"/>
    </source>
</evidence>
<feature type="non-terminal residue" evidence="12">
    <location>
        <position position="1"/>
    </location>
</feature>
<feature type="compositionally biased region" description="Polar residues" evidence="10">
    <location>
        <begin position="562"/>
        <end position="575"/>
    </location>
</feature>
<name>A0AAN8LN91_9TELE</name>
<dbReference type="Proteomes" id="UP001356427">
    <property type="component" value="Unassembled WGS sequence"/>
</dbReference>
<evidence type="ECO:0000313" key="13">
    <source>
        <dbReference type="Proteomes" id="UP001356427"/>
    </source>
</evidence>
<sequence length="655" mass="74741">PVVIWKGDPYFHGCFREIHVSSLDTFYRVFYLTITRQTVVLKNSFEKTIESFLKLMVRYFKNIFYVLKHFNKREITLDNRTLSRARPCSAQLTNVTNDRDVICKVTKEHTFYNSVNELSSGPRLHQHRFTVVSHTMESTEVTRVSAVNTSNTTVASTTDELKETCKRKSEEKDDPEKSSRGKRRRGGGGKKQLRPGERYIPPPQKRNPGVSFSKEHFDETTYYFEGGLRKVHPYYFDFKTYCKGRWIGKSLLEVFSSEFRAQPLEYYIMASKLGRIRLNETPVDDLSVTLRNNDFLRNTVHRHEPPVVGRPLEILEDNGEVLVVDKPASMPVHPCGRFRHNTVIFILGKERGICGLHTVHRLDRLTSGVLLFARTLEVSQKLDVLVRDRQLEKEYVCRVEGEFPEGEIICEEPILVVSFKVGLCRVHPKGKDCRTVFQRLSWNGHSSVVRCLPLTGRTHQIRVHLQFLGYPILNDPVYGSSAWGPQRAKGGLVGMSDEELLKAILEEHRLKESLHLLDIPDEGMVQVSNARTDVYGKDAQTPQPELLSGVCNSISSDCTLSDVEQSANQVHSSPASPGAVPRPSEENGDQTESTESSHLDATNAKDPLCSECKIVRPDPTEKELVMYLHALRYKGPDFEYSTRLPDWAKDDWIED</sequence>
<comment type="function">
    <text evidence="6">Pseudouridine synthase that catalyzes pseudouridylation of mRNAs.</text>
</comment>
<proteinExistence type="inferred from homology"/>
<dbReference type="SUPFAM" id="SSF55120">
    <property type="entry name" value="Pseudouridine synthase"/>
    <property type="match status" value="1"/>
</dbReference>
<dbReference type="PROSITE" id="PS01129">
    <property type="entry name" value="PSI_RLU"/>
    <property type="match status" value="1"/>
</dbReference>
<comment type="catalytic activity">
    <reaction evidence="1">
        <text>a uridine in mRNA = a pseudouridine in mRNA</text>
        <dbReference type="Rhea" id="RHEA:56644"/>
        <dbReference type="Rhea" id="RHEA-COMP:14658"/>
        <dbReference type="Rhea" id="RHEA-COMP:14659"/>
        <dbReference type="ChEBI" id="CHEBI:65314"/>
        <dbReference type="ChEBI" id="CHEBI:65315"/>
    </reaction>
</comment>
<evidence type="ECO:0000256" key="10">
    <source>
        <dbReference type="SAM" id="MobiDB-lite"/>
    </source>
</evidence>
<dbReference type="GO" id="GO:0006397">
    <property type="term" value="P:mRNA processing"/>
    <property type="evidence" value="ECO:0007669"/>
    <property type="project" value="UniProtKB-KW"/>
</dbReference>
<feature type="active site" evidence="9">
    <location>
        <position position="363"/>
    </location>
</feature>
<evidence type="ECO:0000256" key="1">
    <source>
        <dbReference type="ARBA" id="ARBA00001166"/>
    </source>
</evidence>
<feature type="compositionally biased region" description="Basic residues" evidence="10">
    <location>
        <begin position="180"/>
        <end position="193"/>
    </location>
</feature>
<feature type="region of interest" description="Disordered" evidence="10">
    <location>
        <begin position="140"/>
        <end position="212"/>
    </location>
</feature>
<keyword evidence="4" id="KW-0507">mRNA processing</keyword>
<dbReference type="InterPro" id="IPR006225">
    <property type="entry name" value="PsdUridine_synth_RluC/D"/>
</dbReference>
<feature type="domain" description="Pseudouridine synthase RsuA/RluA-like" evidence="11">
    <location>
        <begin position="321"/>
        <end position="466"/>
    </location>
</feature>
<accession>A0AAN8LN91</accession>
<dbReference type="PANTHER" id="PTHR21600">
    <property type="entry name" value="MITOCHONDRIAL RNA PSEUDOURIDINE SYNTHASE"/>
    <property type="match status" value="1"/>
</dbReference>
<feature type="region of interest" description="Disordered" evidence="10">
    <location>
        <begin position="562"/>
        <end position="603"/>
    </location>
</feature>
<evidence type="ECO:0000256" key="8">
    <source>
        <dbReference type="ARBA" id="ARBA00080257"/>
    </source>
</evidence>
<dbReference type="GO" id="GO:0009982">
    <property type="term" value="F:pseudouridine synthase activity"/>
    <property type="evidence" value="ECO:0007669"/>
    <property type="project" value="InterPro"/>
</dbReference>
<evidence type="ECO:0000256" key="2">
    <source>
        <dbReference type="ARBA" id="ARBA00010876"/>
    </source>
</evidence>
<dbReference type="PANTHER" id="PTHR21600:SF40">
    <property type="entry name" value="PSEUDOURIDYLATE SYNTHASE RPUSD2"/>
    <property type="match status" value="1"/>
</dbReference>
<dbReference type="GO" id="GO:0003723">
    <property type="term" value="F:RNA binding"/>
    <property type="evidence" value="ECO:0007669"/>
    <property type="project" value="InterPro"/>
</dbReference>
<evidence type="ECO:0000256" key="5">
    <source>
        <dbReference type="ARBA" id="ARBA00023235"/>
    </source>
</evidence>
<dbReference type="InterPro" id="IPR050188">
    <property type="entry name" value="RluA_PseudoU_synthase"/>
</dbReference>
<dbReference type="CDD" id="cd02557">
    <property type="entry name" value="PseudoU_synth_ScRIB2"/>
    <property type="match status" value="1"/>
</dbReference>
<gene>
    <name evidence="12" type="ORF">J4Q44_G00220740</name>
</gene>
<keyword evidence="5" id="KW-0413">Isomerase</keyword>